<dbReference type="InterPro" id="IPR036047">
    <property type="entry name" value="F-box-like_dom_sf"/>
</dbReference>
<name>A0A8H7YBU8_PSICU</name>
<reference evidence="2" key="1">
    <citation type="submission" date="2021-02" db="EMBL/GenBank/DDBJ databases">
        <title>Psilocybe cubensis genome.</title>
        <authorList>
            <person name="Mckernan K.J."/>
            <person name="Crawford S."/>
            <person name="Trippe A."/>
            <person name="Kane L.T."/>
            <person name="Mclaughlin S."/>
        </authorList>
    </citation>
    <scope>NUCLEOTIDE SEQUENCE [LARGE SCALE GENOMIC DNA]</scope>
    <source>
        <strain evidence="2">MGC-MH-2018</strain>
    </source>
</reference>
<dbReference type="EMBL" id="JAFIQS010000001">
    <property type="protein sequence ID" value="KAG5174780.1"/>
    <property type="molecule type" value="Genomic_DNA"/>
</dbReference>
<protein>
    <recommendedName>
        <fullName evidence="1">F-box domain-containing protein</fullName>
    </recommendedName>
</protein>
<evidence type="ECO:0000313" key="2">
    <source>
        <dbReference type="EMBL" id="KAG5174780.1"/>
    </source>
</evidence>
<dbReference type="AlphaFoldDB" id="A0A8H7YBU8"/>
<proteinExistence type="predicted"/>
<evidence type="ECO:0000259" key="1">
    <source>
        <dbReference type="PROSITE" id="PS50181"/>
    </source>
</evidence>
<accession>A0A8H7YBU8</accession>
<dbReference type="Pfam" id="PF00646">
    <property type="entry name" value="F-box"/>
    <property type="match status" value="1"/>
</dbReference>
<dbReference type="SUPFAM" id="SSF81383">
    <property type="entry name" value="F-box domain"/>
    <property type="match status" value="1"/>
</dbReference>
<dbReference type="PROSITE" id="PS50181">
    <property type="entry name" value="FBOX"/>
    <property type="match status" value="1"/>
</dbReference>
<dbReference type="InterPro" id="IPR001810">
    <property type="entry name" value="F-box_dom"/>
</dbReference>
<comment type="caution">
    <text evidence="2">The sequence shown here is derived from an EMBL/GenBank/DDBJ whole genome shotgun (WGS) entry which is preliminary data.</text>
</comment>
<feature type="domain" description="F-box" evidence="1">
    <location>
        <begin position="50"/>
        <end position="106"/>
    </location>
</feature>
<gene>
    <name evidence="2" type="ORF">JR316_001448</name>
</gene>
<sequence>MPEVPIEQICSISNSFQATRKEPLVLVPCLVAHEPQLIEPLEIESTSHAPITLQSLPMEILLHIFSFFELKPYIISHGVCKDWQRLLPLIELHPIRGRMLKLYRKIISTPNFEKTRPWTLDNMQPFDRQTYIDGLLTQYPVIPAEFRMWILEWPNCLAIACTWPSLPVLRYRWHANQRRPGVNWLGYVPTNPHLSAVVYRSGTPDVKVIPALLIWRENSITDWLIFDQDEPDLFGRIYATDFMERESSAVIPYPGQDPWYTNEPYPDWIAYMEYLWECTVSALEINPTYELPDRPPILPVVVCYNMAWDTTLPTFPWAQRDDVLRLARGWQGH</sequence>
<dbReference type="Gene3D" id="1.20.1280.50">
    <property type="match status" value="1"/>
</dbReference>
<dbReference type="OrthoDB" id="2788844at2759"/>
<organism evidence="2">
    <name type="scientific">Psilocybe cubensis</name>
    <name type="common">Psychedelic mushroom</name>
    <name type="synonym">Stropharia cubensis</name>
    <dbReference type="NCBI Taxonomy" id="181762"/>
    <lineage>
        <taxon>Eukaryota</taxon>
        <taxon>Fungi</taxon>
        <taxon>Dikarya</taxon>
        <taxon>Basidiomycota</taxon>
        <taxon>Agaricomycotina</taxon>
        <taxon>Agaricomycetes</taxon>
        <taxon>Agaricomycetidae</taxon>
        <taxon>Agaricales</taxon>
        <taxon>Agaricineae</taxon>
        <taxon>Strophariaceae</taxon>
        <taxon>Psilocybe</taxon>
    </lineage>
</organism>